<dbReference type="GO" id="GO:0070042">
    <property type="term" value="F:rRNA (uridine-N3-)-methyltransferase activity"/>
    <property type="evidence" value="ECO:0007669"/>
    <property type="project" value="InterPro"/>
</dbReference>
<dbReference type="GO" id="GO:0003924">
    <property type="term" value="F:GTPase activity"/>
    <property type="evidence" value="ECO:0007669"/>
    <property type="project" value="InterPro"/>
</dbReference>
<dbReference type="AlphaFoldDB" id="A0AAV6N8X5"/>
<dbReference type="PROSITE" id="PS51419">
    <property type="entry name" value="RAB"/>
    <property type="match status" value="1"/>
</dbReference>
<feature type="non-terminal residue" evidence="10">
    <location>
        <position position="1"/>
    </location>
</feature>
<keyword evidence="4" id="KW-0342">GTP-binding</keyword>
<dbReference type="EMBL" id="JAGKQH010000007">
    <property type="protein sequence ID" value="KAG6594717.1"/>
    <property type="molecule type" value="Genomic_DNA"/>
</dbReference>
<dbReference type="InterPro" id="IPR005225">
    <property type="entry name" value="Small_GTP-bd"/>
</dbReference>
<dbReference type="PROSITE" id="PS51420">
    <property type="entry name" value="RHO"/>
    <property type="match status" value="1"/>
</dbReference>
<sequence length="405" mass="45788">MKVPEKEVKMESSDEDDEEDEVWRKHYSSKHRILLVGEGDFSFALCLANHFGSARNIVATCRDSQDDLERKFSDGIRNVRKLEERGCLVFYGIDVRNMSQHFFLRTQRFDRIVYNFPHVGFLFREDSFCQIQLNKELVEGFLRNARVLLKKGDGEIHVTHKEGEPYNKWELVEEAMKAGLQLQETSEADPVGTMSYAYLFKYIVIGDTGVGKSCLLLQFTDNRFQPVHDLTIGVEFGARMITIENKPIKLQIWDTAGQESFRSITRSYYRGAAGALLVYDITRRETFNHLVSWLEDARQHANANMTIMLIGNKSDLAHRRAVSTEEGEQFAKEHGLVFMEASAKTAQNVEEAFVRTAATIFKKIQDGVFDVSNESYGIKVGYGGIPGPAGGREGSSSQVGGCCSN</sequence>
<dbReference type="InterPro" id="IPR019446">
    <property type="entry name" value="BMT5-like"/>
</dbReference>
<dbReference type="GO" id="GO:0070475">
    <property type="term" value="P:rRNA base methylation"/>
    <property type="evidence" value="ECO:0007669"/>
    <property type="project" value="InterPro"/>
</dbReference>
<comment type="similarity">
    <text evidence="2">Belongs to the small GTPase superfamily. Rab family.</text>
</comment>
<dbReference type="Pfam" id="PF10354">
    <property type="entry name" value="BMT5-like"/>
    <property type="match status" value="1"/>
</dbReference>
<keyword evidence="11" id="KW-1185">Reference proteome</keyword>
<comment type="caution">
    <text evidence="10">The sequence shown here is derived from an EMBL/GenBank/DDBJ whole genome shotgun (WGS) entry which is preliminary data.</text>
</comment>
<dbReference type="GO" id="GO:0005525">
    <property type="term" value="F:GTP binding"/>
    <property type="evidence" value="ECO:0007669"/>
    <property type="project" value="UniProtKB-KW"/>
</dbReference>
<organism evidence="10 11">
    <name type="scientific">Cucurbita argyrosperma subsp. sororia</name>
    <dbReference type="NCBI Taxonomy" id="37648"/>
    <lineage>
        <taxon>Eukaryota</taxon>
        <taxon>Viridiplantae</taxon>
        <taxon>Streptophyta</taxon>
        <taxon>Embryophyta</taxon>
        <taxon>Tracheophyta</taxon>
        <taxon>Spermatophyta</taxon>
        <taxon>Magnoliopsida</taxon>
        <taxon>eudicotyledons</taxon>
        <taxon>Gunneridae</taxon>
        <taxon>Pentapetalae</taxon>
        <taxon>rosids</taxon>
        <taxon>fabids</taxon>
        <taxon>Cucurbitales</taxon>
        <taxon>Cucurbitaceae</taxon>
        <taxon>Cucurbiteae</taxon>
        <taxon>Cucurbita</taxon>
    </lineage>
</organism>
<feature type="domain" description="25S rRNA (uridine-N(3))-methyltransferase BMT5-like" evidence="9">
    <location>
        <begin position="34"/>
        <end position="186"/>
    </location>
</feature>
<dbReference type="GO" id="GO:0005886">
    <property type="term" value="C:plasma membrane"/>
    <property type="evidence" value="ECO:0007669"/>
    <property type="project" value="UniProtKB-SubCell"/>
</dbReference>
<proteinExistence type="inferred from homology"/>
<dbReference type="InterPro" id="IPR001806">
    <property type="entry name" value="Small_GTPase"/>
</dbReference>
<dbReference type="PANTHER" id="PTHR47979">
    <property type="entry name" value="DRAB11-RELATED"/>
    <property type="match status" value="1"/>
</dbReference>
<dbReference type="CDD" id="cd01866">
    <property type="entry name" value="Rab2"/>
    <property type="match status" value="1"/>
</dbReference>
<evidence type="ECO:0000256" key="5">
    <source>
        <dbReference type="ARBA" id="ARBA00023136"/>
    </source>
</evidence>
<keyword evidence="3" id="KW-0547">Nucleotide-binding</keyword>
<reference evidence="10 11" key="1">
    <citation type="journal article" date="2021" name="Hortic Res">
        <title>The domestication of Cucurbita argyrosperma as revealed by the genome of its wild relative.</title>
        <authorList>
            <person name="Barrera-Redondo J."/>
            <person name="Sanchez-de la Vega G."/>
            <person name="Aguirre-Liguori J.A."/>
            <person name="Castellanos-Morales G."/>
            <person name="Gutierrez-Guerrero Y.T."/>
            <person name="Aguirre-Dugua X."/>
            <person name="Aguirre-Planter E."/>
            <person name="Tenaillon M.I."/>
            <person name="Lira-Saade R."/>
            <person name="Eguiarte L.E."/>
        </authorList>
    </citation>
    <scope>NUCLEOTIDE SEQUENCE [LARGE SCALE GENOMIC DNA]</scope>
    <source>
        <strain evidence="10">JBR-2021</strain>
    </source>
</reference>
<evidence type="ECO:0000313" key="11">
    <source>
        <dbReference type="Proteomes" id="UP000685013"/>
    </source>
</evidence>
<dbReference type="PROSITE" id="PS51421">
    <property type="entry name" value="RAS"/>
    <property type="match status" value="1"/>
</dbReference>
<keyword evidence="6" id="KW-0449">Lipoprotein</keyword>
<dbReference type="SMART" id="SM00173">
    <property type="entry name" value="RAS"/>
    <property type="match status" value="1"/>
</dbReference>
<dbReference type="SMART" id="SM00175">
    <property type="entry name" value="RAB"/>
    <property type="match status" value="1"/>
</dbReference>
<evidence type="ECO:0000256" key="3">
    <source>
        <dbReference type="ARBA" id="ARBA00022741"/>
    </source>
</evidence>
<evidence type="ECO:0000256" key="4">
    <source>
        <dbReference type="ARBA" id="ARBA00023134"/>
    </source>
</evidence>
<dbReference type="Pfam" id="PF00071">
    <property type="entry name" value="Ras"/>
    <property type="match status" value="1"/>
</dbReference>
<comment type="function">
    <text evidence="8">Intracellular vesicle trafficking and protein transport.</text>
</comment>
<gene>
    <name evidence="10" type="primary">RABB1C</name>
    <name evidence="10" type="ORF">SDJN03_11270</name>
</gene>
<dbReference type="InterPro" id="IPR050209">
    <property type="entry name" value="Rab_GTPases_membrane_traffic"/>
</dbReference>
<dbReference type="Proteomes" id="UP000685013">
    <property type="component" value="Chromosome 7"/>
</dbReference>
<evidence type="ECO:0000256" key="7">
    <source>
        <dbReference type="ARBA" id="ARBA00023289"/>
    </source>
</evidence>
<comment type="subcellular location">
    <subcellularLocation>
        <location evidence="1">Cell membrane</location>
        <topology evidence="1">Lipid-anchor</topology>
        <orientation evidence="1">Cytoplasmic side</orientation>
    </subcellularLocation>
</comment>
<keyword evidence="7" id="KW-0636">Prenylation</keyword>
<name>A0AAV6N8X5_9ROSI</name>
<evidence type="ECO:0000256" key="1">
    <source>
        <dbReference type="ARBA" id="ARBA00004342"/>
    </source>
</evidence>
<keyword evidence="5" id="KW-0472">Membrane</keyword>
<evidence type="ECO:0000256" key="6">
    <source>
        <dbReference type="ARBA" id="ARBA00023288"/>
    </source>
</evidence>
<evidence type="ECO:0000313" key="10">
    <source>
        <dbReference type="EMBL" id="KAG6594717.1"/>
    </source>
</evidence>
<dbReference type="NCBIfam" id="TIGR00231">
    <property type="entry name" value="small_GTP"/>
    <property type="match status" value="1"/>
</dbReference>
<evidence type="ECO:0000256" key="8">
    <source>
        <dbReference type="ARBA" id="ARBA00060176"/>
    </source>
</evidence>
<protein>
    <submittedName>
        <fullName evidence="10">Ras-related protein RABB1c</fullName>
    </submittedName>
</protein>
<evidence type="ECO:0000256" key="2">
    <source>
        <dbReference type="ARBA" id="ARBA00006270"/>
    </source>
</evidence>
<evidence type="ECO:0000259" key="9">
    <source>
        <dbReference type="Pfam" id="PF10354"/>
    </source>
</evidence>
<dbReference type="FunFam" id="3.40.50.300:FF:000263">
    <property type="entry name" value="Ras-related protein RABB1c"/>
    <property type="match status" value="1"/>
</dbReference>
<dbReference type="SMART" id="SM00176">
    <property type="entry name" value="RAN"/>
    <property type="match status" value="1"/>
</dbReference>
<dbReference type="SMART" id="SM00174">
    <property type="entry name" value="RHO"/>
    <property type="match status" value="1"/>
</dbReference>
<accession>A0AAV6N8X5</accession>